<sequence>MESSAILQSFVNPSSPTGERFDLLVNHHLTTHATFHEFDPFESGYIMGFLVAILCSIANSGPSFGPQSGGIKVDDILIKVSGINEGISSLTITSQDDLKRAKCRQL</sequence>
<organism evidence="1 2">
    <name type="scientific">Romanomermis culicivorax</name>
    <name type="common">Nematode worm</name>
    <dbReference type="NCBI Taxonomy" id="13658"/>
    <lineage>
        <taxon>Eukaryota</taxon>
        <taxon>Metazoa</taxon>
        <taxon>Ecdysozoa</taxon>
        <taxon>Nematoda</taxon>
        <taxon>Enoplea</taxon>
        <taxon>Dorylaimia</taxon>
        <taxon>Mermithida</taxon>
        <taxon>Mermithoidea</taxon>
        <taxon>Mermithidae</taxon>
        <taxon>Romanomermis</taxon>
    </lineage>
</organism>
<dbReference type="WBParaSite" id="nRc.2.0.1.t40032-RA">
    <property type="protein sequence ID" value="nRc.2.0.1.t40032-RA"/>
    <property type="gene ID" value="nRc.2.0.1.g40032"/>
</dbReference>
<protein>
    <submittedName>
        <fullName evidence="2">Uncharacterized protein</fullName>
    </submittedName>
</protein>
<proteinExistence type="predicted"/>
<keyword evidence="1" id="KW-1185">Reference proteome</keyword>
<evidence type="ECO:0000313" key="1">
    <source>
        <dbReference type="Proteomes" id="UP000887565"/>
    </source>
</evidence>
<reference evidence="2" key="1">
    <citation type="submission" date="2022-11" db="UniProtKB">
        <authorList>
            <consortium name="WormBaseParasite"/>
        </authorList>
    </citation>
    <scope>IDENTIFICATION</scope>
</reference>
<evidence type="ECO:0000313" key="2">
    <source>
        <dbReference type="WBParaSite" id="nRc.2.0.1.t40032-RA"/>
    </source>
</evidence>
<name>A0A915KMG1_ROMCU</name>
<accession>A0A915KMG1</accession>
<dbReference type="Proteomes" id="UP000887565">
    <property type="component" value="Unplaced"/>
</dbReference>
<dbReference type="AlphaFoldDB" id="A0A915KMG1"/>